<comment type="caution">
    <text evidence="2">The sequence shown here is derived from an EMBL/GenBank/DDBJ whole genome shotgun (WGS) entry which is preliminary data.</text>
</comment>
<evidence type="ECO:0000313" key="3">
    <source>
        <dbReference type="Proteomes" id="UP000813672"/>
    </source>
</evidence>
<feature type="transmembrane region" description="Helical" evidence="1">
    <location>
        <begin position="12"/>
        <end position="35"/>
    </location>
</feature>
<dbReference type="RefSeq" id="WP_234219469.1">
    <property type="nucleotide sequence ID" value="NZ_JAGQAF010000004.1"/>
</dbReference>
<dbReference type="AlphaFoldDB" id="A0A9Q3WKK2"/>
<sequence length="156" mass="17574">MTEEKKTLGWPLRLLLLGSLALNLLVIGLAVGAIWRFGGDHGHRPPLPMAATLYRALPDADRDYLRQHAHGRLDARQTRRAQDMAELAAALRASPFDAARFAALLEQHEMRRAEGHEVMRAALIDRIAAMDTGARAAYADRIERMRMHGHPRRDRD</sequence>
<keyword evidence="1" id="KW-1133">Transmembrane helix</keyword>
<proteinExistence type="predicted"/>
<dbReference type="Pfam" id="PF13801">
    <property type="entry name" value="Metal_resist"/>
    <property type="match status" value="1"/>
</dbReference>
<dbReference type="InterPro" id="IPR025961">
    <property type="entry name" value="Metal_resist"/>
</dbReference>
<evidence type="ECO:0000256" key="1">
    <source>
        <dbReference type="SAM" id="Phobius"/>
    </source>
</evidence>
<protein>
    <submittedName>
        <fullName evidence="2">Periplasmic heavy metal sensor</fullName>
    </submittedName>
</protein>
<accession>A0A9Q3WKK2</accession>
<organism evidence="2 3">
    <name type="scientific">Ruegeria pomeroyi</name>
    <dbReference type="NCBI Taxonomy" id="89184"/>
    <lineage>
        <taxon>Bacteria</taxon>
        <taxon>Pseudomonadati</taxon>
        <taxon>Pseudomonadota</taxon>
        <taxon>Alphaproteobacteria</taxon>
        <taxon>Rhodobacterales</taxon>
        <taxon>Roseobacteraceae</taxon>
        <taxon>Ruegeria</taxon>
    </lineage>
</organism>
<dbReference type="EMBL" id="JAGQAF010000004">
    <property type="protein sequence ID" value="MCE8537588.1"/>
    <property type="molecule type" value="Genomic_DNA"/>
</dbReference>
<evidence type="ECO:0000313" key="2">
    <source>
        <dbReference type="EMBL" id="MCE8537588.1"/>
    </source>
</evidence>
<keyword evidence="1" id="KW-0472">Membrane</keyword>
<name>A0A9Q3WKK2_9RHOB</name>
<keyword evidence="1" id="KW-0812">Transmembrane</keyword>
<reference evidence="2" key="1">
    <citation type="journal article" date="2021" name="Environ. Microbiol.">
        <title>Cryptic niche differentiation of novel sediment ecotypes of Rugeria pomeroyi correlates with nitrate respiration.</title>
        <authorList>
            <person name="Lin X."/>
            <person name="McNichol J."/>
            <person name="Chu X."/>
            <person name="Qian Y."/>
            <person name="Luo H."/>
        </authorList>
    </citation>
    <scope>NUCLEOTIDE SEQUENCE</scope>
    <source>
        <strain evidence="2">SZCCDBB064</strain>
    </source>
</reference>
<dbReference type="Proteomes" id="UP000813672">
    <property type="component" value="Unassembled WGS sequence"/>
</dbReference>
<gene>
    <name evidence="2" type="ORF">KBY27_08965</name>
</gene>